<dbReference type="AlphaFoldDB" id="A0A9Q8Q4R9"/>
<accession>A0A9Q8Q4R9</accession>
<organism evidence="1 2">
    <name type="scientific">Moellerella wisconsensis</name>
    <dbReference type="NCBI Taxonomy" id="158849"/>
    <lineage>
        <taxon>Bacteria</taxon>
        <taxon>Pseudomonadati</taxon>
        <taxon>Pseudomonadota</taxon>
        <taxon>Gammaproteobacteria</taxon>
        <taxon>Enterobacterales</taxon>
        <taxon>Morganellaceae</taxon>
        <taxon>Moellerella</taxon>
    </lineage>
</organism>
<evidence type="ECO:0000313" key="1">
    <source>
        <dbReference type="EMBL" id="UNH32505.1"/>
    </source>
</evidence>
<gene>
    <name evidence="1" type="ORF">MNY72_17430</name>
</gene>
<evidence type="ECO:0000313" key="2">
    <source>
        <dbReference type="Proteomes" id="UP000829116"/>
    </source>
</evidence>
<dbReference type="Proteomes" id="UP000829116">
    <property type="component" value="Plasmid pW51-a"/>
</dbReference>
<protein>
    <submittedName>
        <fullName evidence="1">Uncharacterized protein</fullName>
    </submittedName>
</protein>
<name>A0A9Q8Q4R9_9GAMM</name>
<reference evidence="1" key="1">
    <citation type="submission" date="2022-03" db="EMBL/GenBank/DDBJ databases">
        <title>ESBL-producing Moellerella wisconsensis and Escherichia marmotae isolated from wild game meat.</title>
        <authorList>
            <person name="Biggel M."/>
        </authorList>
    </citation>
    <scope>NUCLEOTIDE SEQUENCE</scope>
    <source>
        <strain evidence="1">W51</strain>
        <plasmid evidence="1">pW51-a</plasmid>
    </source>
</reference>
<dbReference type="EMBL" id="CP093246">
    <property type="protein sequence ID" value="UNH32505.1"/>
    <property type="molecule type" value="Genomic_DNA"/>
</dbReference>
<geneLocation type="plasmid" evidence="1 2">
    <name>pW51-a</name>
</geneLocation>
<dbReference type="RefSeq" id="WP_241542941.1">
    <property type="nucleotide sequence ID" value="NZ_CAWQWN010000002.1"/>
</dbReference>
<keyword evidence="1" id="KW-0614">Plasmid</keyword>
<proteinExistence type="predicted"/>
<sequence length="62" mass="7214">MMKLTKKTGYQYTVAATCITQPPPDVLAVDRGLRTILSTNKWGLVKLFDRELLPFLFMYDRF</sequence>